<dbReference type="InterPro" id="IPR057475">
    <property type="entry name" value="CUT_C"/>
</dbReference>
<dbReference type="InterPro" id="IPR042235">
    <property type="entry name" value="ZP-C_dom"/>
</dbReference>
<proteinExistence type="predicted"/>
<evidence type="ECO:0000313" key="4">
    <source>
        <dbReference type="EMBL" id="GBN86433.1"/>
    </source>
</evidence>
<keyword evidence="5" id="KW-1185">Reference proteome</keyword>
<dbReference type="InterPro" id="IPR001507">
    <property type="entry name" value="ZP_dom"/>
</dbReference>
<sequence>MYGLKVTNCIVKDGLGWSEQPLINNDGCPIDPDVMGPLEYSKNLTLAQVTYPAHKFPFTASVYYKCNVKLCAKRSGGCDDVPPICDPTGHNVRRRRRKRQSGELQDRGSLEKLRLQDEDLRDKSVEVYGGLYVNEVDDDEETGESFNPLTTKRPSSQINDVMARNSQNRDGGYCGNNRLFTFFLTSGLTWRLQPLKITGFEITGFRLLGFFSPPV</sequence>
<gene>
    <name evidence="4" type="ORF">AVEN_8376_1</name>
</gene>
<evidence type="ECO:0000256" key="1">
    <source>
        <dbReference type="ARBA" id="ARBA00022729"/>
    </source>
</evidence>
<evidence type="ECO:0000259" key="3">
    <source>
        <dbReference type="PROSITE" id="PS51034"/>
    </source>
</evidence>
<reference evidence="4 5" key="1">
    <citation type="journal article" date="2019" name="Sci. Rep.">
        <title>Orb-weaving spider Araneus ventricosus genome elucidates the spidroin gene catalogue.</title>
        <authorList>
            <person name="Kono N."/>
            <person name="Nakamura H."/>
            <person name="Ohtoshi R."/>
            <person name="Moran D.A.P."/>
            <person name="Shinohara A."/>
            <person name="Yoshida Y."/>
            <person name="Fujiwara M."/>
            <person name="Mori M."/>
            <person name="Tomita M."/>
            <person name="Arakawa K."/>
        </authorList>
    </citation>
    <scope>NUCLEOTIDE SEQUENCE [LARGE SCALE GENOMIC DNA]</scope>
</reference>
<dbReference type="AlphaFoldDB" id="A0A4Y2SF79"/>
<feature type="region of interest" description="Disordered" evidence="2">
    <location>
        <begin position="83"/>
        <end position="107"/>
    </location>
</feature>
<dbReference type="InterPro" id="IPR051962">
    <property type="entry name" value="Cuticlin"/>
</dbReference>
<name>A0A4Y2SF79_ARAVE</name>
<keyword evidence="1" id="KW-0732">Signal</keyword>
<evidence type="ECO:0000256" key="2">
    <source>
        <dbReference type="SAM" id="MobiDB-lite"/>
    </source>
</evidence>
<dbReference type="PANTHER" id="PTHR22907:SF54">
    <property type="entry name" value="GH04558P"/>
    <property type="match status" value="1"/>
</dbReference>
<dbReference type="Proteomes" id="UP000499080">
    <property type="component" value="Unassembled WGS sequence"/>
</dbReference>
<protein>
    <recommendedName>
        <fullName evidence="3">ZP domain-containing protein</fullName>
    </recommendedName>
</protein>
<accession>A0A4Y2SF79</accession>
<dbReference type="PROSITE" id="PS51034">
    <property type="entry name" value="ZP_2"/>
    <property type="match status" value="1"/>
</dbReference>
<dbReference type="EMBL" id="BGPR01021285">
    <property type="protein sequence ID" value="GBN86433.1"/>
    <property type="molecule type" value="Genomic_DNA"/>
</dbReference>
<feature type="domain" description="ZP" evidence="3">
    <location>
        <begin position="1"/>
        <end position="85"/>
    </location>
</feature>
<comment type="caution">
    <text evidence="4">The sequence shown here is derived from an EMBL/GenBank/DDBJ whole genome shotgun (WGS) entry which is preliminary data.</text>
</comment>
<dbReference type="Pfam" id="PF25301">
    <property type="entry name" value="CUT_C"/>
    <property type="match status" value="1"/>
</dbReference>
<dbReference type="Gene3D" id="2.60.40.4100">
    <property type="entry name" value="Zona pellucida, ZP-C domain"/>
    <property type="match status" value="1"/>
</dbReference>
<dbReference type="PANTHER" id="PTHR22907">
    <property type="entry name" value="GH04558P"/>
    <property type="match status" value="1"/>
</dbReference>
<evidence type="ECO:0000313" key="5">
    <source>
        <dbReference type="Proteomes" id="UP000499080"/>
    </source>
</evidence>
<organism evidence="4 5">
    <name type="scientific">Araneus ventricosus</name>
    <name type="common">Orbweaver spider</name>
    <name type="synonym">Epeira ventricosa</name>
    <dbReference type="NCBI Taxonomy" id="182803"/>
    <lineage>
        <taxon>Eukaryota</taxon>
        <taxon>Metazoa</taxon>
        <taxon>Ecdysozoa</taxon>
        <taxon>Arthropoda</taxon>
        <taxon>Chelicerata</taxon>
        <taxon>Arachnida</taxon>
        <taxon>Araneae</taxon>
        <taxon>Araneomorphae</taxon>
        <taxon>Entelegynae</taxon>
        <taxon>Araneoidea</taxon>
        <taxon>Araneidae</taxon>
        <taxon>Araneus</taxon>
    </lineage>
</organism>
<dbReference type="OrthoDB" id="6139674at2759"/>